<reference evidence="2" key="1">
    <citation type="submission" date="2014-09" db="EMBL/GenBank/DDBJ databases">
        <authorList>
            <person name="Magalhaes I.L.F."/>
            <person name="Oliveira U."/>
            <person name="Santos F.R."/>
            <person name="Vidigal T.H.D.A."/>
            <person name="Brescovit A.D."/>
            <person name="Santos A.J."/>
        </authorList>
    </citation>
    <scope>NUCLEOTIDE SEQUENCE</scope>
    <source>
        <tissue evidence="2">Shoot tissue taken approximately 20 cm above the soil surface</tissue>
    </source>
</reference>
<organism evidence="2">
    <name type="scientific">Arundo donax</name>
    <name type="common">Giant reed</name>
    <name type="synonym">Donax arundinaceus</name>
    <dbReference type="NCBI Taxonomy" id="35708"/>
    <lineage>
        <taxon>Eukaryota</taxon>
        <taxon>Viridiplantae</taxon>
        <taxon>Streptophyta</taxon>
        <taxon>Embryophyta</taxon>
        <taxon>Tracheophyta</taxon>
        <taxon>Spermatophyta</taxon>
        <taxon>Magnoliopsida</taxon>
        <taxon>Liliopsida</taxon>
        <taxon>Poales</taxon>
        <taxon>Poaceae</taxon>
        <taxon>PACMAD clade</taxon>
        <taxon>Arundinoideae</taxon>
        <taxon>Arundineae</taxon>
        <taxon>Arundo</taxon>
    </lineage>
</organism>
<dbReference type="EMBL" id="GBRH01183592">
    <property type="protein sequence ID" value="JAE14304.1"/>
    <property type="molecule type" value="Transcribed_RNA"/>
</dbReference>
<accession>A0A0A9FSU9</accession>
<proteinExistence type="predicted"/>
<dbReference type="AlphaFoldDB" id="A0A0A9FSU9"/>
<feature type="region of interest" description="Disordered" evidence="1">
    <location>
        <begin position="1"/>
        <end position="25"/>
    </location>
</feature>
<protein>
    <submittedName>
        <fullName evidence="2">Uncharacterized protein</fullName>
    </submittedName>
</protein>
<name>A0A0A9FSU9_ARUDO</name>
<reference evidence="2" key="2">
    <citation type="journal article" date="2015" name="Data Brief">
        <title>Shoot transcriptome of the giant reed, Arundo donax.</title>
        <authorList>
            <person name="Barrero R.A."/>
            <person name="Guerrero F.D."/>
            <person name="Moolhuijzen P."/>
            <person name="Goolsby J.A."/>
            <person name="Tidwell J."/>
            <person name="Bellgard S.E."/>
            <person name="Bellgard M.I."/>
        </authorList>
    </citation>
    <scope>NUCLEOTIDE SEQUENCE</scope>
    <source>
        <tissue evidence="2">Shoot tissue taken approximately 20 cm above the soil surface</tissue>
    </source>
</reference>
<evidence type="ECO:0000256" key="1">
    <source>
        <dbReference type="SAM" id="MobiDB-lite"/>
    </source>
</evidence>
<evidence type="ECO:0000313" key="2">
    <source>
        <dbReference type="EMBL" id="JAE14304.1"/>
    </source>
</evidence>
<feature type="compositionally biased region" description="Polar residues" evidence="1">
    <location>
        <begin position="11"/>
        <end position="25"/>
    </location>
</feature>
<sequence length="25" mass="2625">MGPSHLVLSHPANQTHPKSISSAMP</sequence>